<dbReference type="AlphaFoldDB" id="A0A1M5V9J8"/>
<dbReference type="SUPFAM" id="SSF46689">
    <property type="entry name" value="Homeodomain-like"/>
    <property type="match status" value="1"/>
</dbReference>
<organism evidence="2 3">
    <name type="scientific">Flavobacterium johnsoniae</name>
    <name type="common">Cytophaga johnsonae</name>
    <dbReference type="NCBI Taxonomy" id="986"/>
    <lineage>
        <taxon>Bacteria</taxon>
        <taxon>Pseudomonadati</taxon>
        <taxon>Bacteroidota</taxon>
        <taxon>Flavobacteriia</taxon>
        <taxon>Flavobacteriales</taxon>
        <taxon>Flavobacteriaceae</taxon>
        <taxon>Flavobacterium</taxon>
    </lineage>
</organism>
<proteinExistence type="predicted"/>
<dbReference type="GO" id="GO:0015074">
    <property type="term" value="P:DNA integration"/>
    <property type="evidence" value="ECO:0007669"/>
    <property type="project" value="InterPro"/>
</dbReference>
<sequence length="386" mass="45517">MKINRKLYDRDFKINAVKVSYEKNSLKRYAEEIGILPCLLTRWRKEFQQFGTASFQGPGFVRVHPDQKRTFELEKRKKESELRFEILKQGAPFLLQGNLPAYQFIKDNEKKYGVVRMCEVLGIGSNRYLTWKYKGISEKKKYLILLRKEITSIFLDFKKLKGKNQITKELNNRGFTIDHRRVSFHMKTLGLRRIKKKFKITTTDSKHSLYTPPNVLNRNFTVSEPGKFWVSDITYLHTTKGFLYLTIIMDLYDRKIIGWNISSELSTIKTTIPAWEMAVRNRKTEEGLVFHSDRGVQYASKAFAEKLESYNCIRSMSGKGNHFDNAVAEGFFSTLKRELIRGENRVMTPKQMRNQISEFIENWYNKKRIHTSLNFKTIEEFNTLNS</sequence>
<evidence type="ECO:0000313" key="2">
    <source>
        <dbReference type="EMBL" id="SHH71764.1"/>
    </source>
</evidence>
<dbReference type="EMBL" id="FQWH01000016">
    <property type="protein sequence ID" value="SHH71764.1"/>
    <property type="molecule type" value="Genomic_DNA"/>
</dbReference>
<dbReference type="PANTHER" id="PTHR46889">
    <property type="entry name" value="TRANSPOSASE INSF FOR INSERTION SEQUENCE IS3B-RELATED"/>
    <property type="match status" value="1"/>
</dbReference>
<feature type="domain" description="Integrase catalytic" evidence="1">
    <location>
        <begin position="221"/>
        <end position="385"/>
    </location>
</feature>
<dbReference type="GO" id="GO:0003676">
    <property type="term" value="F:nucleic acid binding"/>
    <property type="evidence" value="ECO:0007669"/>
    <property type="project" value="InterPro"/>
</dbReference>
<dbReference type="InterPro" id="IPR009057">
    <property type="entry name" value="Homeodomain-like_sf"/>
</dbReference>
<dbReference type="InterPro" id="IPR036397">
    <property type="entry name" value="RNaseH_sf"/>
</dbReference>
<dbReference type="InterPro" id="IPR050900">
    <property type="entry name" value="Transposase_IS3/IS150/IS904"/>
</dbReference>
<reference evidence="2 3" key="1">
    <citation type="submission" date="2016-11" db="EMBL/GenBank/DDBJ databases">
        <authorList>
            <person name="Jaros S."/>
            <person name="Januszkiewicz K."/>
            <person name="Wedrychowicz H."/>
        </authorList>
    </citation>
    <scope>NUCLEOTIDE SEQUENCE [LARGE SCALE GENOMIC DNA]</scope>
    <source>
        <strain evidence="2 3">DSM 6792</strain>
    </source>
</reference>
<evidence type="ECO:0000313" key="3">
    <source>
        <dbReference type="Proteomes" id="UP000184112"/>
    </source>
</evidence>
<evidence type="ECO:0000259" key="1">
    <source>
        <dbReference type="PROSITE" id="PS50994"/>
    </source>
</evidence>
<dbReference type="SUPFAM" id="SSF53098">
    <property type="entry name" value="Ribonuclease H-like"/>
    <property type="match status" value="1"/>
</dbReference>
<dbReference type="InterPro" id="IPR001584">
    <property type="entry name" value="Integrase_cat-core"/>
</dbReference>
<dbReference type="PROSITE" id="PS50994">
    <property type="entry name" value="INTEGRASE"/>
    <property type="match status" value="1"/>
</dbReference>
<dbReference type="Pfam" id="PF00665">
    <property type="entry name" value="rve"/>
    <property type="match status" value="1"/>
</dbReference>
<protein>
    <submittedName>
        <fullName evidence="2">Transposase InsO and inactivated derivatives</fullName>
    </submittedName>
</protein>
<dbReference type="Pfam" id="PF13333">
    <property type="entry name" value="rve_2"/>
    <property type="match status" value="1"/>
</dbReference>
<dbReference type="Proteomes" id="UP000184112">
    <property type="component" value="Unassembled WGS sequence"/>
</dbReference>
<dbReference type="GeneID" id="31766698"/>
<accession>A0A1M5V9J8</accession>
<dbReference type="InterPro" id="IPR012337">
    <property type="entry name" value="RNaseH-like_sf"/>
</dbReference>
<dbReference type="InterPro" id="IPR048020">
    <property type="entry name" value="Transpos_IS3"/>
</dbReference>
<dbReference type="OMA" id="HEHIVIP"/>
<name>A0A1M5V9J8_FLAJO</name>
<dbReference type="Gene3D" id="3.30.420.10">
    <property type="entry name" value="Ribonuclease H-like superfamily/Ribonuclease H"/>
    <property type="match status" value="1"/>
</dbReference>
<dbReference type="NCBIfam" id="NF033516">
    <property type="entry name" value="transpos_IS3"/>
    <property type="match status" value="1"/>
</dbReference>
<gene>
    <name evidence="2" type="ORF">SAMN05444388_11655</name>
</gene>
<dbReference type="RefSeq" id="WP_012025755.1">
    <property type="nucleotide sequence ID" value="NZ_FQWH01000016.1"/>
</dbReference>
<dbReference type="PANTHER" id="PTHR46889:SF4">
    <property type="entry name" value="TRANSPOSASE INSO FOR INSERTION SEQUENCE ELEMENT IS911B-RELATED"/>
    <property type="match status" value="1"/>
</dbReference>